<organism evidence="2 3">
    <name type="scientific">Trachymyrmex septentrionalis</name>
    <dbReference type="NCBI Taxonomy" id="34720"/>
    <lineage>
        <taxon>Eukaryota</taxon>
        <taxon>Metazoa</taxon>
        <taxon>Ecdysozoa</taxon>
        <taxon>Arthropoda</taxon>
        <taxon>Hexapoda</taxon>
        <taxon>Insecta</taxon>
        <taxon>Pterygota</taxon>
        <taxon>Neoptera</taxon>
        <taxon>Endopterygota</taxon>
        <taxon>Hymenoptera</taxon>
        <taxon>Apocrita</taxon>
        <taxon>Aculeata</taxon>
        <taxon>Formicoidea</taxon>
        <taxon>Formicidae</taxon>
        <taxon>Myrmicinae</taxon>
        <taxon>Trachymyrmex</taxon>
    </lineage>
</organism>
<keyword evidence="1" id="KW-1133">Transmembrane helix</keyword>
<reference evidence="2 3" key="1">
    <citation type="submission" date="2016-03" db="EMBL/GenBank/DDBJ databases">
        <title>Trachymyrmex septentrionalis WGS genome.</title>
        <authorList>
            <person name="Nygaard S."/>
            <person name="Hu H."/>
            <person name="Boomsma J."/>
            <person name="Zhang G."/>
        </authorList>
    </citation>
    <scope>NUCLEOTIDE SEQUENCE [LARGE SCALE GENOMIC DNA]</scope>
    <source>
        <strain evidence="2">Tsep2-gDNA-1</strain>
        <tissue evidence="2">Whole body</tissue>
    </source>
</reference>
<evidence type="ECO:0000313" key="2">
    <source>
        <dbReference type="EMBL" id="KYN36546.1"/>
    </source>
</evidence>
<feature type="transmembrane region" description="Helical" evidence="1">
    <location>
        <begin position="164"/>
        <end position="189"/>
    </location>
</feature>
<dbReference type="EMBL" id="KQ981733">
    <property type="protein sequence ID" value="KYN36546.1"/>
    <property type="molecule type" value="Genomic_DNA"/>
</dbReference>
<dbReference type="Proteomes" id="UP000078541">
    <property type="component" value="Unassembled WGS sequence"/>
</dbReference>
<evidence type="ECO:0000313" key="3">
    <source>
        <dbReference type="Proteomes" id="UP000078541"/>
    </source>
</evidence>
<proteinExistence type="predicted"/>
<keyword evidence="3" id="KW-1185">Reference proteome</keyword>
<dbReference type="STRING" id="34720.A0A151JUX9"/>
<sequence>IICEQANIANHACLKDYIQSITKPDTLYFYINFVFKYFFMPIQGILSEQNSCEKQRNSDKGLKAKLNHDDEETLILEFQLQEPLESNSGPRKKRKKSNSGKSVKAIDKIANVLCNDNDILINLPPIPVPNEINSFLLILGCQLRELALRKRREIIKKVLDIRCFGRICIIFIYYIIYCFFLHYMLFFIYQCY</sequence>
<protein>
    <submittedName>
        <fullName evidence="2">Uncharacterized protein</fullName>
    </submittedName>
</protein>
<dbReference type="AlphaFoldDB" id="A0A151JUX9"/>
<feature type="non-terminal residue" evidence="2">
    <location>
        <position position="1"/>
    </location>
</feature>
<gene>
    <name evidence="2" type="ORF">ALC56_09091</name>
</gene>
<name>A0A151JUX9_9HYME</name>
<keyword evidence="1" id="KW-0812">Transmembrane</keyword>
<evidence type="ECO:0000256" key="1">
    <source>
        <dbReference type="SAM" id="Phobius"/>
    </source>
</evidence>
<keyword evidence="1" id="KW-0472">Membrane</keyword>
<accession>A0A151JUX9</accession>